<feature type="transmembrane region" description="Helical" evidence="6">
    <location>
        <begin position="389"/>
        <end position="410"/>
    </location>
</feature>
<dbReference type="RefSeq" id="WP_013566182.1">
    <property type="nucleotide sequence ID" value="NC_014962.1"/>
</dbReference>
<keyword evidence="4 6" id="KW-1133">Transmembrane helix</keyword>
<feature type="transmembrane region" description="Helical" evidence="6">
    <location>
        <begin position="308"/>
        <end position="328"/>
    </location>
</feature>
<proteinExistence type="predicted"/>
<name>E8R5Z2_ISOPI</name>
<keyword evidence="5 6" id="KW-0472">Membrane</keyword>
<evidence type="ECO:0000256" key="5">
    <source>
        <dbReference type="ARBA" id="ARBA00023136"/>
    </source>
</evidence>
<sequence>MTASDATNPTPAQLLELARDPINLFVLVSLLAMLVAFLVAFSQVRFWGLILRNVWRNKARAALTIGSTVVCMGLMMLLLAFITVQNASVSSLRAYNRIVTMSSQGFGQVVPIKYVSDIETEFAEWIVAATPYSWYGGKLGEEQLPFAQFAVDPAKFVQIYTEYEIPEDQKQAWLNDPAGCLIGYKIAEDRGYKIGDTIPLVSDIYEFPLELTVRAIYRAPAATSQRVCFFHWNYLEEGLKTKAEGRNAGNAGVVVTKCREARAMPELCARIDGLNASSQYPTRTQTEEAFAAQFAEFLGDLPTIIRNIGMAVVFVLVCVAGNTMAMAIRERVVELSVMRALGFVRRQVFLLVLIESLALTLIGGVIGAIGTKLWLDWFDVSKYAGGFVAAFYVTWPTALAGLSVAFWVGLLSGVPAAARAASIPVVAGLRKVV</sequence>
<evidence type="ECO:0000259" key="8">
    <source>
        <dbReference type="Pfam" id="PF12704"/>
    </source>
</evidence>
<dbReference type="KEGG" id="ipa:Isop_3332"/>
<dbReference type="Pfam" id="PF12704">
    <property type="entry name" value="MacB_PCD"/>
    <property type="match status" value="1"/>
</dbReference>
<accession>E8R5Z2</accession>
<dbReference type="InterPro" id="IPR051125">
    <property type="entry name" value="ABC-4/HrtB_transporter"/>
</dbReference>
<protein>
    <submittedName>
        <fullName evidence="9">Uncharacterized protein</fullName>
    </submittedName>
</protein>
<feature type="transmembrane region" description="Helical" evidence="6">
    <location>
        <begin position="348"/>
        <end position="369"/>
    </location>
</feature>
<reference evidence="9 10" key="2">
    <citation type="journal article" date="2011" name="Stand. Genomic Sci.">
        <title>Complete genome sequence of Isosphaera pallida type strain (IS1B).</title>
        <authorList>
            <consortium name="US DOE Joint Genome Institute (JGI-PGF)"/>
            <person name="Goker M."/>
            <person name="Cleland D."/>
            <person name="Saunders E."/>
            <person name="Lapidus A."/>
            <person name="Nolan M."/>
            <person name="Lucas S."/>
            <person name="Hammon N."/>
            <person name="Deshpande S."/>
            <person name="Cheng J.F."/>
            <person name="Tapia R."/>
            <person name="Han C."/>
            <person name="Goodwin L."/>
            <person name="Pitluck S."/>
            <person name="Liolios K."/>
            <person name="Pagani I."/>
            <person name="Ivanova N."/>
            <person name="Mavromatis K."/>
            <person name="Pati A."/>
            <person name="Chen A."/>
            <person name="Palaniappan K."/>
            <person name="Land M."/>
            <person name="Hauser L."/>
            <person name="Chang Y.J."/>
            <person name="Jeffries C.D."/>
            <person name="Detter J.C."/>
            <person name="Beck B."/>
            <person name="Woyke T."/>
            <person name="Bristow J."/>
            <person name="Eisen J.A."/>
            <person name="Markowitz V."/>
            <person name="Hugenholtz P."/>
            <person name="Kyrpides N.C."/>
            <person name="Klenk H.P."/>
        </authorList>
    </citation>
    <scope>NUCLEOTIDE SEQUENCE [LARGE SCALE GENOMIC DNA]</scope>
    <source>
        <strain evidence="10">ATCC 43644 / DSM 9630 / IS1B</strain>
    </source>
</reference>
<dbReference type="InterPro" id="IPR003838">
    <property type="entry name" value="ABC3_permease_C"/>
</dbReference>
<organism evidence="9 10">
    <name type="scientific">Isosphaera pallida (strain ATCC 43644 / DSM 9630 / IS1B)</name>
    <dbReference type="NCBI Taxonomy" id="575540"/>
    <lineage>
        <taxon>Bacteria</taxon>
        <taxon>Pseudomonadati</taxon>
        <taxon>Planctomycetota</taxon>
        <taxon>Planctomycetia</taxon>
        <taxon>Isosphaerales</taxon>
        <taxon>Isosphaeraceae</taxon>
        <taxon>Isosphaera</taxon>
    </lineage>
</organism>
<dbReference type="InParanoid" id="E8R5Z2"/>
<gene>
    <name evidence="9" type="ordered locus">Isop_3332</name>
</gene>
<dbReference type="Proteomes" id="UP000008631">
    <property type="component" value="Chromosome"/>
</dbReference>
<dbReference type="AlphaFoldDB" id="E8R5Z2"/>
<feature type="domain" description="MacB-like periplasmic core" evidence="8">
    <location>
        <begin position="62"/>
        <end position="239"/>
    </location>
</feature>
<dbReference type="PANTHER" id="PTHR43738:SF3">
    <property type="entry name" value="ABC TRANSPORTER PERMEASE"/>
    <property type="match status" value="1"/>
</dbReference>
<keyword evidence="2" id="KW-1003">Cell membrane</keyword>
<feature type="transmembrane region" description="Helical" evidence="6">
    <location>
        <begin position="22"/>
        <end position="41"/>
    </location>
</feature>
<evidence type="ECO:0000256" key="3">
    <source>
        <dbReference type="ARBA" id="ARBA00022692"/>
    </source>
</evidence>
<feature type="transmembrane region" description="Helical" evidence="6">
    <location>
        <begin position="62"/>
        <end position="84"/>
    </location>
</feature>
<evidence type="ECO:0000256" key="4">
    <source>
        <dbReference type="ARBA" id="ARBA00022989"/>
    </source>
</evidence>
<evidence type="ECO:0000259" key="7">
    <source>
        <dbReference type="Pfam" id="PF02687"/>
    </source>
</evidence>
<dbReference type="InterPro" id="IPR025857">
    <property type="entry name" value="MacB_PCD"/>
</dbReference>
<reference key="1">
    <citation type="submission" date="2010-11" db="EMBL/GenBank/DDBJ databases">
        <title>The complete sequence of chromosome of Isophaera pallida ATCC 43644.</title>
        <authorList>
            <consortium name="US DOE Joint Genome Institute (JGI-PGF)"/>
            <person name="Lucas S."/>
            <person name="Copeland A."/>
            <person name="Lapidus A."/>
            <person name="Bruce D."/>
            <person name="Goodwin L."/>
            <person name="Pitluck S."/>
            <person name="Kyrpides N."/>
            <person name="Mavromatis K."/>
            <person name="Pagani I."/>
            <person name="Ivanova N."/>
            <person name="Saunders E."/>
            <person name="Brettin T."/>
            <person name="Detter J.C."/>
            <person name="Han C."/>
            <person name="Tapia R."/>
            <person name="Land M."/>
            <person name="Hauser L."/>
            <person name="Markowitz V."/>
            <person name="Cheng J.-F."/>
            <person name="Hugenholtz P."/>
            <person name="Woyke T."/>
            <person name="Wu D."/>
            <person name="Eisen J.A."/>
        </authorList>
    </citation>
    <scope>NUCLEOTIDE SEQUENCE</scope>
    <source>
        <strain>ATCC 43644</strain>
    </source>
</reference>
<keyword evidence="10" id="KW-1185">Reference proteome</keyword>
<dbReference type="EMBL" id="CP002353">
    <property type="protein sequence ID" value="ADV63894.1"/>
    <property type="molecule type" value="Genomic_DNA"/>
</dbReference>
<evidence type="ECO:0000313" key="10">
    <source>
        <dbReference type="Proteomes" id="UP000008631"/>
    </source>
</evidence>
<dbReference type="eggNOG" id="COG0577">
    <property type="taxonomic scope" value="Bacteria"/>
</dbReference>
<evidence type="ECO:0000313" key="9">
    <source>
        <dbReference type="EMBL" id="ADV63894.1"/>
    </source>
</evidence>
<feature type="domain" description="ABC3 transporter permease C-terminal" evidence="7">
    <location>
        <begin position="311"/>
        <end position="424"/>
    </location>
</feature>
<dbReference type="GO" id="GO:0005886">
    <property type="term" value="C:plasma membrane"/>
    <property type="evidence" value="ECO:0007669"/>
    <property type="project" value="UniProtKB-SubCell"/>
</dbReference>
<dbReference type="STRING" id="575540.Isop_3332"/>
<dbReference type="Pfam" id="PF02687">
    <property type="entry name" value="FtsX"/>
    <property type="match status" value="1"/>
</dbReference>
<evidence type="ECO:0000256" key="6">
    <source>
        <dbReference type="SAM" id="Phobius"/>
    </source>
</evidence>
<comment type="subcellular location">
    <subcellularLocation>
        <location evidence="1">Cell membrane</location>
        <topology evidence="1">Multi-pass membrane protein</topology>
    </subcellularLocation>
</comment>
<evidence type="ECO:0000256" key="1">
    <source>
        <dbReference type="ARBA" id="ARBA00004651"/>
    </source>
</evidence>
<dbReference type="PANTHER" id="PTHR43738">
    <property type="entry name" value="ABC TRANSPORTER, MEMBRANE PROTEIN"/>
    <property type="match status" value="1"/>
</dbReference>
<keyword evidence="3 6" id="KW-0812">Transmembrane</keyword>
<dbReference type="HOGENOM" id="CLU_000604_8_10_0"/>
<evidence type="ECO:0000256" key="2">
    <source>
        <dbReference type="ARBA" id="ARBA00022475"/>
    </source>
</evidence>